<evidence type="ECO:0000313" key="2">
    <source>
        <dbReference type="EMBL" id="CAB9510085.1"/>
    </source>
</evidence>
<evidence type="ECO:0000256" key="1">
    <source>
        <dbReference type="SAM" id="SignalP"/>
    </source>
</evidence>
<dbReference type="Gene3D" id="3.10.180.10">
    <property type="entry name" value="2,3-Dihydroxybiphenyl 1,2-Dioxygenase, domain 1"/>
    <property type="match status" value="1"/>
</dbReference>
<protein>
    <recommendedName>
        <fullName evidence="4">VOC domain-containing protein</fullName>
    </recommendedName>
</protein>
<dbReference type="PANTHER" id="PTHR40280:SF1">
    <property type="entry name" value="VOC DOMAIN-CONTAINING PROTEIN"/>
    <property type="match status" value="1"/>
</dbReference>
<reference evidence="2" key="1">
    <citation type="submission" date="2020-06" db="EMBL/GenBank/DDBJ databases">
        <authorList>
            <consortium name="Plant Systems Biology data submission"/>
        </authorList>
    </citation>
    <scope>NUCLEOTIDE SEQUENCE</scope>
    <source>
        <strain evidence="2">D6</strain>
    </source>
</reference>
<keyword evidence="1" id="KW-0732">Signal</keyword>
<sequence length="381" mass="42339">MKLLRLISHVTVAGCILCQGSAFTASGRTIQTPRTLAATESTYSDSSTTTTSTEQPVGDILILDHLNINHEEGRHDWLNAFYFDFLGLAVDPRKEENYKSGQKTVWANAGAQQFHLPEGTPNAQVLSGQVVLVYPDLTVLQDRVTPVASKLDGSQFAVVNTNDDALLVTDPWGSSFRLEQGASEQQYRDPRGLQPGALSECLAMRDLTIYTPVTANLDGIARFYQHIFDAPVLSLDAKKCVISVGPKQTLTFETKEGIDEVSHHVDLRQEEEVEGMPSFLSNYGPHISMYVADLPACYRRADELGLPYVNPRFKRRAYNLEQAVDDCMFRCIDIVDPERPQDGVILQLEHEVRSVVKRDGSLYKSCPFDEVPDAVKKSGNQ</sequence>
<keyword evidence="3" id="KW-1185">Reference proteome</keyword>
<feature type="chain" id="PRO_5040341701" description="VOC domain-containing protein" evidence="1">
    <location>
        <begin position="23"/>
        <end position="381"/>
    </location>
</feature>
<comment type="caution">
    <text evidence="2">The sequence shown here is derived from an EMBL/GenBank/DDBJ whole genome shotgun (WGS) entry which is preliminary data.</text>
</comment>
<feature type="signal peptide" evidence="1">
    <location>
        <begin position="1"/>
        <end position="22"/>
    </location>
</feature>
<dbReference type="InterPro" id="IPR029068">
    <property type="entry name" value="Glyas_Bleomycin-R_OHBP_Dase"/>
</dbReference>
<proteinExistence type="predicted"/>
<dbReference type="PANTHER" id="PTHR40280">
    <property type="entry name" value="BLR6907 PROTEIN"/>
    <property type="match status" value="1"/>
</dbReference>
<gene>
    <name evidence="2" type="ORF">SEMRO_419_G139140.1</name>
</gene>
<accession>A0A9N8HF66</accession>
<dbReference type="OrthoDB" id="410751at2759"/>
<dbReference type="EMBL" id="CAICTM010000418">
    <property type="protein sequence ID" value="CAB9510085.1"/>
    <property type="molecule type" value="Genomic_DNA"/>
</dbReference>
<evidence type="ECO:0008006" key="4">
    <source>
        <dbReference type="Google" id="ProtNLM"/>
    </source>
</evidence>
<evidence type="ECO:0000313" key="3">
    <source>
        <dbReference type="Proteomes" id="UP001153069"/>
    </source>
</evidence>
<organism evidence="2 3">
    <name type="scientific">Seminavis robusta</name>
    <dbReference type="NCBI Taxonomy" id="568900"/>
    <lineage>
        <taxon>Eukaryota</taxon>
        <taxon>Sar</taxon>
        <taxon>Stramenopiles</taxon>
        <taxon>Ochrophyta</taxon>
        <taxon>Bacillariophyta</taxon>
        <taxon>Bacillariophyceae</taxon>
        <taxon>Bacillariophycidae</taxon>
        <taxon>Naviculales</taxon>
        <taxon>Naviculaceae</taxon>
        <taxon>Seminavis</taxon>
    </lineage>
</organism>
<dbReference type="SUPFAM" id="SSF54593">
    <property type="entry name" value="Glyoxalase/Bleomycin resistance protein/Dihydroxybiphenyl dioxygenase"/>
    <property type="match status" value="1"/>
</dbReference>
<dbReference type="Proteomes" id="UP001153069">
    <property type="component" value="Unassembled WGS sequence"/>
</dbReference>
<name>A0A9N8HF66_9STRA</name>
<dbReference type="AlphaFoldDB" id="A0A9N8HF66"/>